<reference evidence="2 3" key="1">
    <citation type="submission" date="2016-11" db="EMBL/GenBank/DDBJ databases">
        <authorList>
            <person name="Jaros S."/>
            <person name="Januszkiewicz K."/>
            <person name="Wedrychowicz H."/>
        </authorList>
    </citation>
    <scope>NUCLEOTIDE SEQUENCE [LARGE SCALE GENOMIC DNA]</scope>
    <source>
        <strain evidence="2 3">DSM 15970</strain>
    </source>
</reference>
<dbReference type="RefSeq" id="WP_073993568.1">
    <property type="nucleotide sequence ID" value="NZ_FQYT01000012.1"/>
</dbReference>
<feature type="domain" description="Nitroreductase" evidence="1">
    <location>
        <begin position="13"/>
        <end position="68"/>
    </location>
</feature>
<dbReference type="InterPro" id="IPR029479">
    <property type="entry name" value="Nitroreductase"/>
</dbReference>
<dbReference type="Pfam" id="PF00881">
    <property type="entry name" value="Nitroreductase"/>
    <property type="match status" value="2"/>
</dbReference>
<evidence type="ECO:0000313" key="2">
    <source>
        <dbReference type="EMBL" id="SHJ08876.1"/>
    </source>
</evidence>
<accession>A0A1M6GFZ3</accession>
<dbReference type="InterPro" id="IPR050627">
    <property type="entry name" value="Nitroreductase/BluB"/>
</dbReference>
<dbReference type="SUPFAM" id="SSF55469">
    <property type="entry name" value="FMN-dependent nitroreductase-like"/>
    <property type="match status" value="1"/>
</dbReference>
<dbReference type="InterPro" id="IPR000415">
    <property type="entry name" value="Nitroreductase-like"/>
</dbReference>
<dbReference type="PANTHER" id="PTHR23026">
    <property type="entry name" value="NADPH NITROREDUCTASE"/>
    <property type="match status" value="1"/>
</dbReference>
<dbReference type="GO" id="GO:0016491">
    <property type="term" value="F:oxidoreductase activity"/>
    <property type="evidence" value="ECO:0007669"/>
    <property type="project" value="InterPro"/>
</dbReference>
<protein>
    <submittedName>
        <fullName evidence="2">Nitroreductase</fullName>
    </submittedName>
</protein>
<dbReference type="Proteomes" id="UP000184342">
    <property type="component" value="Unassembled WGS sequence"/>
</dbReference>
<dbReference type="STRING" id="1122934.SAMN02745691_01316"/>
<dbReference type="PANTHER" id="PTHR23026:SF100">
    <property type="entry name" value="NITROREDUCTASE"/>
    <property type="match status" value="1"/>
</dbReference>
<name>A0A1M6GFZ3_9FIRM</name>
<dbReference type="AlphaFoldDB" id="A0A1M6GFZ3"/>
<organism evidence="2 3">
    <name type="scientific">Parasporobacterium paucivorans DSM 15970</name>
    <dbReference type="NCBI Taxonomy" id="1122934"/>
    <lineage>
        <taxon>Bacteria</taxon>
        <taxon>Bacillati</taxon>
        <taxon>Bacillota</taxon>
        <taxon>Clostridia</taxon>
        <taxon>Lachnospirales</taxon>
        <taxon>Lachnospiraceae</taxon>
        <taxon>Parasporobacterium</taxon>
    </lineage>
</organism>
<dbReference type="EMBL" id="FQYT01000012">
    <property type="protein sequence ID" value="SHJ08876.1"/>
    <property type="molecule type" value="Genomic_DNA"/>
</dbReference>
<sequence>MERHFDYDIMTEIKERWSARALAPGRIDREEVFALLEAARYAPSCFNEQPWRFVLADEEGSLDRMRGILTESNQRWANKAPVLILIVSKKTFNHNGKDNYWHMFDAGTAWGYLSLEAWRRGLVAHPMAGFKREEARDIFNIPQEYDIITVIAVGKHGLKEDLEPDLQEREHPDTRKEIRELLL</sequence>
<gene>
    <name evidence="2" type="ORF">SAMN02745691_01316</name>
</gene>
<keyword evidence="3" id="KW-1185">Reference proteome</keyword>
<proteinExistence type="predicted"/>
<evidence type="ECO:0000259" key="1">
    <source>
        <dbReference type="Pfam" id="PF00881"/>
    </source>
</evidence>
<evidence type="ECO:0000313" key="3">
    <source>
        <dbReference type="Proteomes" id="UP000184342"/>
    </source>
</evidence>
<feature type="domain" description="Nitroreductase" evidence="1">
    <location>
        <begin position="70"/>
        <end position="155"/>
    </location>
</feature>
<dbReference type="Gene3D" id="3.40.109.10">
    <property type="entry name" value="NADH Oxidase"/>
    <property type="match status" value="1"/>
</dbReference>
<dbReference type="OrthoDB" id="9783470at2"/>
<dbReference type="CDD" id="cd02138">
    <property type="entry name" value="TdsD-like"/>
    <property type="match status" value="1"/>
</dbReference>